<name>A0A1H2BWU5_9PSED</name>
<feature type="active site" description="Proton donor" evidence="4">
    <location>
        <position position="307"/>
    </location>
</feature>
<dbReference type="InterPro" id="IPR010497">
    <property type="entry name" value="Epoxide_hydro_N"/>
</dbReference>
<evidence type="ECO:0000256" key="1">
    <source>
        <dbReference type="ARBA" id="ARBA00010088"/>
    </source>
</evidence>
<feature type="domain" description="Epoxide hydrolase N-terminal" evidence="5">
    <location>
        <begin position="3"/>
        <end position="108"/>
    </location>
</feature>
<dbReference type="PIRSF" id="PIRSF001112">
    <property type="entry name" value="Epoxide_hydrolase"/>
    <property type="match status" value="1"/>
</dbReference>
<evidence type="ECO:0000256" key="2">
    <source>
        <dbReference type="ARBA" id="ARBA00022797"/>
    </source>
</evidence>
<dbReference type="SUPFAM" id="SSF53474">
    <property type="entry name" value="alpha/beta-Hydrolases"/>
    <property type="match status" value="1"/>
</dbReference>
<dbReference type="STRING" id="1148509.SAMN05216222_5563"/>
<feature type="active site" description="Nucleophile" evidence="4">
    <location>
        <position position="177"/>
    </location>
</feature>
<organism evidence="6 7">
    <name type="scientific">Pseudomonas prosekii</name>
    <dbReference type="NCBI Taxonomy" id="1148509"/>
    <lineage>
        <taxon>Bacteria</taxon>
        <taxon>Pseudomonadati</taxon>
        <taxon>Pseudomonadota</taxon>
        <taxon>Gammaproteobacteria</taxon>
        <taxon>Pseudomonadales</taxon>
        <taxon>Pseudomonadaceae</taxon>
        <taxon>Pseudomonas</taxon>
    </lineage>
</organism>
<dbReference type="PANTHER" id="PTHR21661">
    <property type="entry name" value="EPOXIDE HYDROLASE 1-RELATED"/>
    <property type="match status" value="1"/>
</dbReference>
<evidence type="ECO:0000256" key="4">
    <source>
        <dbReference type="PIRSR" id="PIRSR001112-1"/>
    </source>
</evidence>
<comment type="similarity">
    <text evidence="1">Belongs to the peptidase S33 family.</text>
</comment>
<sequence>MQPQPFRIAIAEDAITDLHNRLNRTRWLTGIEGQGWSEGTDLAFLQSLITYWTDTFDWRTQESQLNQLPHYLAQVHEQTVHFIHQPGTGPAPIPLILTHGWPGSFVEMQRLIPLLADPASHGGDAADAFDVVVPSLPGYAFSPAPQHKGVGPYEVAGLWAALMQGLGYARFGAQGGDLGAGVSTWLGRRFPDRVSGIHLNYVPGSYRPPLGPDQPPITADEQAFLDRSATFADAEGAYARLHGTKPQSLAIGLNDSPAGLAAWLVEKFQAWTDCSGDLQHAINLDALLTNISVYWFTGSIGSSLRPYVEGRNRPLTFAAGERVQPPIGVALFPAELPMPPRSWVERCFDVQRWTTMPKGGHFAAMEQPQLLAEDIRAFFRPLR</sequence>
<dbReference type="Gene3D" id="3.40.50.1820">
    <property type="entry name" value="alpha/beta hydrolase"/>
    <property type="match status" value="1"/>
</dbReference>
<dbReference type="GO" id="GO:0097176">
    <property type="term" value="P:epoxide metabolic process"/>
    <property type="evidence" value="ECO:0007669"/>
    <property type="project" value="TreeGrafter"/>
</dbReference>
<dbReference type="PRINTS" id="PR00412">
    <property type="entry name" value="EPOXHYDRLASE"/>
</dbReference>
<dbReference type="InterPro" id="IPR016292">
    <property type="entry name" value="Epoxide_hydrolase"/>
</dbReference>
<evidence type="ECO:0000313" key="7">
    <source>
        <dbReference type="Proteomes" id="UP000198481"/>
    </source>
</evidence>
<dbReference type="RefSeq" id="WP_092281245.1">
    <property type="nucleotide sequence ID" value="NZ_LT629762.1"/>
</dbReference>
<keyword evidence="2" id="KW-0058">Aromatic hydrocarbons catabolism</keyword>
<feature type="active site" description="Proton acceptor" evidence="4">
    <location>
        <position position="361"/>
    </location>
</feature>
<dbReference type="EMBL" id="LT629762">
    <property type="protein sequence ID" value="SDT62633.1"/>
    <property type="molecule type" value="Genomic_DNA"/>
</dbReference>
<dbReference type="AlphaFoldDB" id="A0A1H2BWU5"/>
<dbReference type="PANTHER" id="PTHR21661:SF35">
    <property type="entry name" value="EPOXIDE HYDROLASE"/>
    <property type="match status" value="1"/>
</dbReference>
<evidence type="ECO:0000313" key="6">
    <source>
        <dbReference type="EMBL" id="SDT62633.1"/>
    </source>
</evidence>
<gene>
    <name evidence="6" type="ORF">SAMN05216222_5563</name>
</gene>
<dbReference type="GO" id="GO:0004301">
    <property type="term" value="F:epoxide hydrolase activity"/>
    <property type="evidence" value="ECO:0007669"/>
    <property type="project" value="TreeGrafter"/>
</dbReference>
<protein>
    <submittedName>
        <fullName evidence="6">Pimeloyl-ACP methyl ester carboxylesterase</fullName>
    </submittedName>
</protein>
<evidence type="ECO:0000256" key="3">
    <source>
        <dbReference type="ARBA" id="ARBA00022801"/>
    </source>
</evidence>
<dbReference type="InterPro" id="IPR029058">
    <property type="entry name" value="AB_hydrolase_fold"/>
</dbReference>
<dbReference type="Pfam" id="PF06441">
    <property type="entry name" value="EHN"/>
    <property type="match status" value="1"/>
</dbReference>
<proteinExistence type="inferred from homology"/>
<accession>A0A1H2BWU5</accession>
<reference evidence="6 7" key="1">
    <citation type="submission" date="2016-10" db="EMBL/GenBank/DDBJ databases">
        <authorList>
            <person name="de Groot N.N."/>
        </authorList>
    </citation>
    <scope>NUCLEOTIDE SEQUENCE [LARGE SCALE GENOMIC DNA]</scope>
    <source>
        <strain evidence="6 7">LMG 26867</strain>
    </source>
</reference>
<dbReference type="InterPro" id="IPR000639">
    <property type="entry name" value="Epox_hydrolase-like"/>
</dbReference>
<dbReference type="Proteomes" id="UP000198481">
    <property type="component" value="Chromosome I"/>
</dbReference>
<keyword evidence="3" id="KW-0378">Hydrolase</keyword>
<evidence type="ECO:0000259" key="5">
    <source>
        <dbReference type="Pfam" id="PF06441"/>
    </source>
</evidence>